<proteinExistence type="inferred from homology"/>
<dbReference type="InterPro" id="IPR036950">
    <property type="entry name" value="PBP_transglycosylase"/>
</dbReference>
<keyword evidence="8" id="KW-1003">Cell membrane</keyword>
<evidence type="ECO:0000256" key="8">
    <source>
        <dbReference type="ARBA" id="ARBA00022475"/>
    </source>
</evidence>
<dbReference type="InterPro" id="IPR001264">
    <property type="entry name" value="Glyco_trans_51"/>
</dbReference>
<keyword evidence="20" id="KW-0046">Antibiotic resistance</keyword>
<comment type="function">
    <text evidence="1">Cell wall formation. Synthesis of cross-linked peptidoglycan from the lipid intermediates. The enzyme has a penicillin-insensitive transglycosylase N-terminal domain (formation of linear glycan strands) and a penicillin-sensitive transpeptidase C-terminal domain (cross-linking of the peptide subunits).</text>
</comment>
<dbReference type="STRING" id="1838280.A6M21_01170"/>
<evidence type="ECO:0000256" key="6">
    <source>
        <dbReference type="ARBA" id="ARBA00012448"/>
    </source>
</evidence>
<protein>
    <recommendedName>
        <fullName evidence="7">Penicillin-binding protein 1A</fullName>
        <ecNumber evidence="24">2.4.99.28</ecNumber>
        <ecNumber evidence="6">3.4.16.4</ecNumber>
    </recommendedName>
</protein>
<evidence type="ECO:0000256" key="2">
    <source>
        <dbReference type="ARBA" id="ARBA00004401"/>
    </source>
</evidence>
<dbReference type="GO" id="GO:0005886">
    <property type="term" value="C:plasma membrane"/>
    <property type="evidence" value="ECO:0007669"/>
    <property type="project" value="UniProtKB-SubCell"/>
</dbReference>
<evidence type="ECO:0000256" key="12">
    <source>
        <dbReference type="ARBA" id="ARBA00022679"/>
    </source>
</evidence>
<keyword evidence="12" id="KW-0808">Transferase</keyword>
<evidence type="ECO:0000256" key="9">
    <source>
        <dbReference type="ARBA" id="ARBA00022645"/>
    </source>
</evidence>
<keyword evidence="9" id="KW-0121">Carboxypeptidase</keyword>
<feature type="domain" description="Penicillin-binding protein transpeptidase" evidence="28">
    <location>
        <begin position="334"/>
        <end position="583"/>
    </location>
</feature>
<feature type="domain" description="Glycosyl transferase family 51" evidence="29">
    <location>
        <begin position="63"/>
        <end position="237"/>
    </location>
</feature>
<dbReference type="Proteomes" id="UP000078532">
    <property type="component" value="Unassembled WGS sequence"/>
</dbReference>
<feature type="compositionally biased region" description="Basic and acidic residues" evidence="27">
    <location>
        <begin position="746"/>
        <end position="764"/>
    </location>
</feature>
<dbReference type="SUPFAM" id="SSF53955">
    <property type="entry name" value="Lysozyme-like"/>
    <property type="match status" value="1"/>
</dbReference>
<comment type="caution">
    <text evidence="30">The sequence shown here is derived from an EMBL/GenBank/DDBJ whole genome shotgun (WGS) entry which is preliminary data.</text>
</comment>
<evidence type="ECO:0000256" key="24">
    <source>
        <dbReference type="ARBA" id="ARBA00044770"/>
    </source>
</evidence>
<feature type="region of interest" description="Disordered" evidence="27">
    <location>
        <begin position="708"/>
        <end position="777"/>
    </location>
</feature>
<sequence length="777" mass="84269">MGARRKKKKLRPSRLIILLLALFVLLGGSSALAMVAVSVKDMPAISGDKLLSSAATVLYDQDGKLITRVGTENRVPVKLKDIPEPVRQAFLAIEDVRFYQHQGVDLRGVARAAWANITGRSIREGASTISQQLVKLSLLGPDQTWKRKIQQMILAVMLEQRYTKQEILEMYLNKIYFGEGAYGIQAAAETYFNKPAGQLDYVQGAVLAGLVQAPSAYDPFNNPGAATARRNLVLDNMARYGMLTPEQANRGKARPIKNDLQENKGSPYPDPYFVDYVTSQLVDRYGADKVFKGGLRVYTTLDPRIQQATEEALSDPRNFPASVRDDKKVLQPEGAAAFLDPHTGYIKAIAGGREHTHRLQWNRATMPPGRQPGSSFKPIIAYGPAVDLKGMGPASVIDDIPVRYGSYAPRNYDGRYRGLITMRTALTNSINIVAVKLLMNDVSLPAAINFARGLGIDLDPRHCGAGIALGGLYSGVTPLQMAAAYGAFDNYGLYLTPTAIIRVKDFDGKDLYTYKPLPRQAMKATTAYLITGMLKSVVQRGTGTNANPGRPAAGKTGTTDDGKDLWFVGYTPELAGAVWIGYDEPEPMPLEFGGRYPALIWRQIITRALHDTPVRDFPRPPGIVTATVDGKSGLLPGPNTPPADMVTDLFARGTVPTRVDNTHVLMDVCAKSGQLPGPDCPVKVSRVFIQLPYTVPGFVEDFKQRAPTAVCPEHPAPGDRSQPPGDKRKPGAPGQPGNTPPGGKPPGKDSANDPGKKKITRQVEKPPAGVLTDKASH</sequence>
<evidence type="ECO:0000256" key="26">
    <source>
        <dbReference type="ARBA" id="ARBA00060592"/>
    </source>
</evidence>
<keyword evidence="31" id="KW-1185">Reference proteome</keyword>
<evidence type="ECO:0000256" key="15">
    <source>
        <dbReference type="ARBA" id="ARBA00022960"/>
    </source>
</evidence>
<dbReference type="GO" id="GO:0046677">
    <property type="term" value="P:response to antibiotic"/>
    <property type="evidence" value="ECO:0007669"/>
    <property type="project" value="UniProtKB-KW"/>
</dbReference>
<organism evidence="30 31">
    <name type="scientific">Desulfotomaculum copahuensis</name>
    <dbReference type="NCBI Taxonomy" id="1838280"/>
    <lineage>
        <taxon>Bacteria</taxon>
        <taxon>Bacillati</taxon>
        <taxon>Bacillota</taxon>
        <taxon>Clostridia</taxon>
        <taxon>Eubacteriales</taxon>
        <taxon>Desulfotomaculaceae</taxon>
        <taxon>Desulfotomaculum</taxon>
    </lineage>
</organism>
<keyword evidence="21" id="KW-0511">Multifunctional enzyme</keyword>
<dbReference type="Pfam" id="PF00905">
    <property type="entry name" value="Transpeptidase"/>
    <property type="match status" value="1"/>
</dbReference>
<evidence type="ECO:0000313" key="31">
    <source>
        <dbReference type="Proteomes" id="UP000078532"/>
    </source>
</evidence>
<evidence type="ECO:0000256" key="18">
    <source>
        <dbReference type="ARBA" id="ARBA00022989"/>
    </source>
</evidence>
<keyword evidence="18" id="KW-1133">Transmembrane helix</keyword>
<dbReference type="PANTHER" id="PTHR32282:SF33">
    <property type="entry name" value="PEPTIDOGLYCAN GLYCOSYLTRANSFERASE"/>
    <property type="match status" value="1"/>
</dbReference>
<evidence type="ECO:0000313" key="30">
    <source>
        <dbReference type="EMBL" id="OAT79380.1"/>
    </source>
</evidence>
<evidence type="ECO:0000256" key="17">
    <source>
        <dbReference type="ARBA" id="ARBA00022984"/>
    </source>
</evidence>
<keyword evidence="16" id="KW-0735">Signal-anchor</keyword>
<comment type="subcellular location">
    <subcellularLocation>
        <location evidence="2">Cell membrane</location>
        <topology evidence="2">Single-pass type II membrane protein</topology>
    </subcellularLocation>
</comment>
<evidence type="ECO:0000259" key="29">
    <source>
        <dbReference type="Pfam" id="PF00912"/>
    </source>
</evidence>
<evidence type="ECO:0000256" key="23">
    <source>
        <dbReference type="ARBA" id="ARBA00034000"/>
    </source>
</evidence>
<evidence type="ECO:0000256" key="14">
    <source>
        <dbReference type="ARBA" id="ARBA00022801"/>
    </source>
</evidence>
<dbReference type="InterPro" id="IPR023346">
    <property type="entry name" value="Lysozyme-like_dom_sf"/>
</dbReference>
<evidence type="ECO:0000256" key="11">
    <source>
        <dbReference type="ARBA" id="ARBA00022676"/>
    </source>
</evidence>
<evidence type="ECO:0000256" key="5">
    <source>
        <dbReference type="ARBA" id="ARBA00007739"/>
    </source>
</evidence>
<comment type="pathway">
    <text evidence="26">Glycan biosynthesis.</text>
</comment>
<keyword evidence="17" id="KW-0573">Peptidoglycan synthesis</keyword>
<dbReference type="GO" id="GO:0009002">
    <property type="term" value="F:serine-type D-Ala-D-Ala carboxypeptidase activity"/>
    <property type="evidence" value="ECO:0007669"/>
    <property type="project" value="UniProtKB-EC"/>
</dbReference>
<comment type="similarity">
    <text evidence="4">In the C-terminal section; belongs to the transpeptidase family.</text>
</comment>
<keyword evidence="14" id="KW-0378">Hydrolase</keyword>
<dbReference type="RefSeq" id="WP_066671425.1">
    <property type="nucleotide sequence ID" value="NZ_LYVF01000197.1"/>
</dbReference>
<keyword evidence="11" id="KW-0328">Glycosyltransferase</keyword>
<evidence type="ECO:0000256" key="27">
    <source>
        <dbReference type="SAM" id="MobiDB-lite"/>
    </source>
</evidence>
<dbReference type="GO" id="GO:0006508">
    <property type="term" value="P:proteolysis"/>
    <property type="evidence" value="ECO:0007669"/>
    <property type="project" value="UniProtKB-KW"/>
</dbReference>
<comment type="similarity">
    <text evidence="5">In the N-terminal section; belongs to the glycosyltransferase 51 family.</text>
</comment>
<accession>A0A1B7LAN9</accession>
<evidence type="ECO:0000256" key="25">
    <source>
        <dbReference type="ARBA" id="ARBA00049902"/>
    </source>
</evidence>
<dbReference type="OrthoDB" id="9766909at2"/>
<dbReference type="EC" id="3.4.16.4" evidence="6"/>
<keyword evidence="19" id="KW-0472">Membrane</keyword>
<dbReference type="EC" id="2.4.99.28" evidence="24"/>
<dbReference type="Pfam" id="PF00912">
    <property type="entry name" value="Transgly"/>
    <property type="match status" value="1"/>
</dbReference>
<dbReference type="InterPro" id="IPR001460">
    <property type="entry name" value="PCN-bd_Tpept"/>
</dbReference>
<evidence type="ECO:0000256" key="4">
    <source>
        <dbReference type="ARBA" id="ARBA00007090"/>
    </source>
</evidence>
<evidence type="ECO:0000256" key="21">
    <source>
        <dbReference type="ARBA" id="ARBA00023268"/>
    </source>
</evidence>
<dbReference type="Gene3D" id="1.10.3810.10">
    <property type="entry name" value="Biosynthetic peptidoglycan transglycosylase-like"/>
    <property type="match status" value="1"/>
</dbReference>
<dbReference type="UniPathway" id="UPA00219"/>
<feature type="region of interest" description="Disordered" evidence="27">
    <location>
        <begin position="541"/>
        <end position="560"/>
    </location>
</feature>
<evidence type="ECO:0000256" key="19">
    <source>
        <dbReference type="ARBA" id="ARBA00023136"/>
    </source>
</evidence>
<keyword evidence="13" id="KW-0812">Transmembrane</keyword>
<dbReference type="GO" id="GO:0008360">
    <property type="term" value="P:regulation of cell shape"/>
    <property type="evidence" value="ECO:0007669"/>
    <property type="project" value="UniProtKB-KW"/>
</dbReference>
<evidence type="ECO:0000256" key="16">
    <source>
        <dbReference type="ARBA" id="ARBA00022968"/>
    </source>
</evidence>
<evidence type="ECO:0000256" key="13">
    <source>
        <dbReference type="ARBA" id="ARBA00022692"/>
    </source>
</evidence>
<evidence type="ECO:0000256" key="22">
    <source>
        <dbReference type="ARBA" id="ARBA00023316"/>
    </source>
</evidence>
<evidence type="ECO:0000256" key="7">
    <source>
        <dbReference type="ARBA" id="ARBA00018638"/>
    </source>
</evidence>
<evidence type="ECO:0000256" key="20">
    <source>
        <dbReference type="ARBA" id="ARBA00023251"/>
    </source>
</evidence>
<dbReference type="EMBL" id="LYVF01000197">
    <property type="protein sequence ID" value="OAT79380.1"/>
    <property type="molecule type" value="Genomic_DNA"/>
</dbReference>
<comment type="pathway">
    <text evidence="3">Cell wall biogenesis; peptidoglycan biosynthesis.</text>
</comment>
<dbReference type="GO" id="GO:0009252">
    <property type="term" value="P:peptidoglycan biosynthetic process"/>
    <property type="evidence" value="ECO:0007669"/>
    <property type="project" value="UniProtKB-UniPathway"/>
</dbReference>
<gene>
    <name evidence="30" type="ORF">A6M21_01170</name>
</gene>
<dbReference type="GO" id="GO:0008658">
    <property type="term" value="F:penicillin binding"/>
    <property type="evidence" value="ECO:0007669"/>
    <property type="project" value="InterPro"/>
</dbReference>
<comment type="catalytic activity">
    <reaction evidence="25">
        <text>[GlcNAc-(1-&gt;4)-Mur2Ac(oyl-L-Ala-gamma-D-Glu-L-Lys-D-Ala-D-Ala)](n)-di-trans,octa-cis-undecaprenyl diphosphate + beta-D-GlcNAc-(1-&gt;4)-Mur2Ac(oyl-L-Ala-gamma-D-Glu-L-Lys-D-Ala-D-Ala)-di-trans,octa-cis-undecaprenyl diphosphate = [GlcNAc-(1-&gt;4)-Mur2Ac(oyl-L-Ala-gamma-D-Glu-L-Lys-D-Ala-D-Ala)](n+1)-di-trans,octa-cis-undecaprenyl diphosphate + di-trans,octa-cis-undecaprenyl diphosphate + H(+)</text>
        <dbReference type="Rhea" id="RHEA:23708"/>
        <dbReference type="Rhea" id="RHEA-COMP:9602"/>
        <dbReference type="Rhea" id="RHEA-COMP:9603"/>
        <dbReference type="ChEBI" id="CHEBI:15378"/>
        <dbReference type="ChEBI" id="CHEBI:58405"/>
        <dbReference type="ChEBI" id="CHEBI:60033"/>
        <dbReference type="ChEBI" id="CHEBI:78435"/>
        <dbReference type="EC" id="2.4.99.28"/>
    </reaction>
</comment>
<dbReference type="InterPro" id="IPR012338">
    <property type="entry name" value="Beta-lactam/transpept-like"/>
</dbReference>
<dbReference type="InterPro" id="IPR050396">
    <property type="entry name" value="Glycosyltr_51/Transpeptidase"/>
</dbReference>
<dbReference type="GO" id="GO:0008955">
    <property type="term" value="F:peptidoglycan glycosyltransferase activity"/>
    <property type="evidence" value="ECO:0007669"/>
    <property type="project" value="UniProtKB-EC"/>
</dbReference>
<evidence type="ECO:0000256" key="1">
    <source>
        <dbReference type="ARBA" id="ARBA00002624"/>
    </source>
</evidence>
<dbReference type="NCBIfam" id="TIGR02074">
    <property type="entry name" value="PBP_1a_fam"/>
    <property type="match status" value="1"/>
</dbReference>
<dbReference type="PANTHER" id="PTHR32282">
    <property type="entry name" value="BINDING PROTEIN TRANSPEPTIDASE, PUTATIVE-RELATED"/>
    <property type="match status" value="1"/>
</dbReference>
<dbReference type="Gene3D" id="3.40.710.10">
    <property type="entry name" value="DD-peptidase/beta-lactamase superfamily"/>
    <property type="match status" value="1"/>
</dbReference>
<dbReference type="SUPFAM" id="SSF56601">
    <property type="entry name" value="beta-lactamase/transpeptidase-like"/>
    <property type="match status" value="1"/>
</dbReference>
<keyword evidence="15" id="KW-0133">Cell shape</keyword>
<comment type="catalytic activity">
    <reaction evidence="23">
        <text>Preferential cleavage: (Ac)2-L-Lys-D-Ala-|-D-Ala. Also transpeptidation of peptidyl-alanyl moieties that are N-acyl substituents of D-alanine.</text>
        <dbReference type="EC" id="3.4.16.4"/>
    </reaction>
</comment>
<keyword evidence="22" id="KW-0961">Cell wall biogenesis/degradation</keyword>
<reference evidence="30 31" key="1">
    <citation type="submission" date="2016-04" db="EMBL/GenBank/DDBJ databases">
        <authorList>
            <person name="Evans L.H."/>
            <person name="Alamgir A."/>
            <person name="Owens N."/>
            <person name="Weber N.D."/>
            <person name="Virtaneva K."/>
            <person name="Barbian K."/>
            <person name="Babar A."/>
            <person name="Rosenke K."/>
        </authorList>
    </citation>
    <scope>NUCLEOTIDE SEQUENCE [LARGE SCALE GENOMIC DNA]</scope>
    <source>
        <strain evidence="30 31">LMa1</strain>
    </source>
</reference>
<dbReference type="GO" id="GO:0071555">
    <property type="term" value="P:cell wall organization"/>
    <property type="evidence" value="ECO:0007669"/>
    <property type="project" value="UniProtKB-KW"/>
</dbReference>
<evidence type="ECO:0000256" key="10">
    <source>
        <dbReference type="ARBA" id="ARBA00022670"/>
    </source>
</evidence>
<dbReference type="AlphaFoldDB" id="A0A1B7LAN9"/>
<evidence type="ECO:0000256" key="3">
    <source>
        <dbReference type="ARBA" id="ARBA00004752"/>
    </source>
</evidence>
<name>A0A1B7LAN9_9FIRM</name>
<keyword evidence="10" id="KW-0645">Protease</keyword>
<dbReference type="FunFam" id="1.10.3810.10:FF:000001">
    <property type="entry name" value="Penicillin-binding protein 1A"/>
    <property type="match status" value="1"/>
</dbReference>
<evidence type="ECO:0000259" key="28">
    <source>
        <dbReference type="Pfam" id="PF00905"/>
    </source>
</evidence>